<evidence type="ECO:0000313" key="1">
    <source>
        <dbReference type="EMBL" id="SUL31764.1"/>
    </source>
</evidence>
<dbReference type="Proteomes" id="UP000254116">
    <property type="component" value="Unassembled WGS sequence"/>
</dbReference>
<sequence>MSDAMQDFDEIVNSDDAWSETLEITSKGTFKASIPNIEIILRNDPNLKGKIAFNEFTKQIECLGKVPWNTNFKTRQWQDGDDSSLRSYIEKIYDIHHSGKQRCHYKRSNAKCLSSSKGLSK</sequence>
<dbReference type="EMBL" id="UHBY01000003">
    <property type="protein sequence ID" value="SUL31764.1"/>
    <property type="molecule type" value="Genomic_DNA"/>
</dbReference>
<proteinExistence type="predicted"/>
<name>A0A380EDQ3_STAAU</name>
<dbReference type="AlphaFoldDB" id="A0A380EDQ3"/>
<gene>
    <name evidence="1" type="ORF">NCTC10702_00600</name>
</gene>
<evidence type="ECO:0000313" key="2">
    <source>
        <dbReference type="Proteomes" id="UP000254116"/>
    </source>
</evidence>
<dbReference type="PANTHER" id="PTHR34985">
    <property type="entry name" value="SLR0554 PROTEIN"/>
    <property type="match status" value="1"/>
</dbReference>
<organism evidence="1 2">
    <name type="scientific">Staphylococcus aureus</name>
    <dbReference type="NCBI Taxonomy" id="1280"/>
    <lineage>
        <taxon>Bacteria</taxon>
        <taxon>Bacillati</taxon>
        <taxon>Bacillota</taxon>
        <taxon>Bacilli</taxon>
        <taxon>Bacillales</taxon>
        <taxon>Staphylococcaceae</taxon>
        <taxon>Staphylococcus</taxon>
    </lineage>
</organism>
<protein>
    <submittedName>
        <fullName evidence="1">E family protein</fullName>
    </submittedName>
</protein>
<reference evidence="1 2" key="1">
    <citation type="submission" date="2018-06" db="EMBL/GenBank/DDBJ databases">
        <authorList>
            <consortium name="Pathogen Informatics"/>
            <person name="Doyle S."/>
        </authorList>
    </citation>
    <scope>NUCLEOTIDE SEQUENCE [LARGE SCALE GENOMIC DNA]</scope>
    <source>
        <strain evidence="1 2">NCTC10702</strain>
    </source>
</reference>
<accession>A0A380EDQ3</accession>
<dbReference type="PANTHER" id="PTHR34985:SF1">
    <property type="entry name" value="SLR0554 PROTEIN"/>
    <property type="match status" value="1"/>
</dbReference>